<name>A0A2P2BQ32_9FIRM</name>
<evidence type="ECO:0000313" key="7">
    <source>
        <dbReference type="Proteomes" id="UP000245695"/>
    </source>
</evidence>
<dbReference type="Gene3D" id="3.40.50.300">
    <property type="entry name" value="P-loop containing nucleotide triphosphate hydrolases"/>
    <property type="match status" value="1"/>
</dbReference>
<dbReference type="GO" id="GO:0005524">
    <property type="term" value="F:ATP binding"/>
    <property type="evidence" value="ECO:0007669"/>
    <property type="project" value="UniProtKB-KW"/>
</dbReference>
<accession>A0A2P2BQ32</accession>
<protein>
    <submittedName>
        <fullName evidence="6">Macrolide export ATP-binding/permease protein MacB</fullName>
    </submittedName>
</protein>
<dbReference type="PROSITE" id="PS50893">
    <property type="entry name" value="ABC_TRANSPORTER_2"/>
    <property type="match status" value="1"/>
</dbReference>
<dbReference type="GO" id="GO:0016887">
    <property type="term" value="F:ATP hydrolysis activity"/>
    <property type="evidence" value="ECO:0007669"/>
    <property type="project" value="InterPro"/>
</dbReference>
<feature type="domain" description="ABC transporter" evidence="5">
    <location>
        <begin position="3"/>
        <end position="232"/>
    </location>
</feature>
<dbReference type="KEGG" id="rhom:FRIFI_0887"/>
<dbReference type="GO" id="GO:0098796">
    <property type="term" value="C:membrane protein complex"/>
    <property type="evidence" value="ECO:0007669"/>
    <property type="project" value="UniProtKB-ARBA"/>
</dbReference>
<dbReference type="Proteomes" id="UP000245695">
    <property type="component" value="Chromosome 1"/>
</dbReference>
<dbReference type="InterPro" id="IPR017911">
    <property type="entry name" value="MacB-like_ATP-bd"/>
</dbReference>
<dbReference type="Pfam" id="PF00005">
    <property type="entry name" value="ABC_tran"/>
    <property type="match status" value="1"/>
</dbReference>
<dbReference type="AlphaFoldDB" id="A0A2P2BQ32"/>
<dbReference type="FunFam" id="3.40.50.300:FF:000032">
    <property type="entry name" value="Export ABC transporter ATP-binding protein"/>
    <property type="match status" value="1"/>
</dbReference>
<evidence type="ECO:0000259" key="5">
    <source>
        <dbReference type="PROSITE" id="PS50893"/>
    </source>
</evidence>
<reference evidence="6 7" key="1">
    <citation type="submission" date="2014-09" db="EMBL/GenBank/DDBJ databases">
        <authorList>
            <person name="Hornung B.V."/>
        </authorList>
    </citation>
    <scope>NUCLEOTIDE SEQUENCE [LARGE SCALE GENOMIC DNA]</scope>
    <source>
        <strain evidence="6 7">FRIFI</strain>
    </source>
</reference>
<dbReference type="PROSITE" id="PS00211">
    <property type="entry name" value="ABC_TRANSPORTER_1"/>
    <property type="match status" value="1"/>
</dbReference>
<dbReference type="InterPro" id="IPR027417">
    <property type="entry name" value="P-loop_NTPase"/>
</dbReference>
<dbReference type="SMART" id="SM00382">
    <property type="entry name" value="AAA"/>
    <property type="match status" value="1"/>
</dbReference>
<dbReference type="PANTHER" id="PTHR42798:SF2">
    <property type="entry name" value="ABC TRANSPORTER ATP-BINDING PROTEIN MG467-RELATED"/>
    <property type="match status" value="1"/>
</dbReference>
<keyword evidence="2" id="KW-0813">Transport</keyword>
<dbReference type="GO" id="GO:0022857">
    <property type="term" value="F:transmembrane transporter activity"/>
    <property type="evidence" value="ECO:0007669"/>
    <property type="project" value="UniProtKB-ARBA"/>
</dbReference>
<comment type="similarity">
    <text evidence="1">Belongs to the ABC transporter superfamily.</text>
</comment>
<dbReference type="InterPro" id="IPR003439">
    <property type="entry name" value="ABC_transporter-like_ATP-bd"/>
</dbReference>
<dbReference type="PANTHER" id="PTHR42798">
    <property type="entry name" value="LIPOPROTEIN-RELEASING SYSTEM ATP-BINDING PROTEIN LOLD"/>
    <property type="match status" value="1"/>
</dbReference>
<sequence>MSIRLVNVGKIYKSGEVETVALKDINIEIKDSEFIVILGPSGSGKSTMLNVISGLDTPSSGEIYYNDEKISDYNEDKLTKFRRNNLGFIFQQYNLLQNLTVKENIEIGSSIGKNPLNIDEVLDAVSMKNEKDKYPYQLSGGQQQRVSIARSIAKNPKIMFCDEPTGALDEETGKQVLEMIQNMNERFKTTTVVITHNPNIAFMADRVIKMNSGKIVEEILNTKKRKASEIKWG</sequence>
<dbReference type="RefSeq" id="WP_092926588.1">
    <property type="nucleotide sequence ID" value="NZ_FJTZ01000012.1"/>
</dbReference>
<dbReference type="EMBL" id="LN650648">
    <property type="protein sequence ID" value="CEI72427.1"/>
    <property type="molecule type" value="Genomic_DNA"/>
</dbReference>
<keyword evidence="4 6" id="KW-0067">ATP-binding</keyword>
<keyword evidence="3" id="KW-0547">Nucleotide-binding</keyword>
<dbReference type="InterPro" id="IPR017871">
    <property type="entry name" value="ABC_transporter-like_CS"/>
</dbReference>
<keyword evidence="7" id="KW-1185">Reference proteome</keyword>
<evidence type="ECO:0000256" key="4">
    <source>
        <dbReference type="ARBA" id="ARBA00022840"/>
    </source>
</evidence>
<proteinExistence type="inferred from homology"/>
<evidence type="ECO:0000313" key="6">
    <source>
        <dbReference type="EMBL" id="CEI72427.1"/>
    </source>
</evidence>
<dbReference type="SUPFAM" id="SSF52540">
    <property type="entry name" value="P-loop containing nucleoside triphosphate hydrolases"/>
    <property type="match status" value="1"/>
</dbReference>
<dbReference type="InterPro" id="IPR003593">
    <property type="entry name" value="AAA+_ATPase"/>
</dbReference>
<evidence type="ECO:0000256" key="2">
    <source>
        <dbReference type="ARBA" id="ARBA00022448"/>
    </source>
</evidence>
<gene>
    <name evidence="6" type="ORF">FRIFI_0887</name>
</gene>
<dbReference type="CDD" id="cd03255">
    <property type="entry name" value="ABC_MJ0796_LolCDE_FtsE"/>
    <property type="match status" value="1"/>
</dbReference>
<evidence type="ECO:0000256" key="3">
    <source>
        <dbReference type="ARBA" id="ARBA00022741"/>
    </source>
</evidence>
<organism evidence="6 7">
    <name type="scientific">Romboutsia hominis</name>
    <dbReference type="NCBI Taxonomy" id="1507512"/>
    <lineage>
        <taxon>Bacteria</taxon>
        <taxon>Bacillati</taxon>
        <taxon>Bacillota</taxon>
        <taxon>Clostridia</taxon>
        <taxon>Peptostreptococcales</taxon>
        <taxon>Peptostreptococcaceae</taxon>
        <taxon>Romboutsia</taxon>
    </lineage>
</organism>
<evidence type="ECO:0000256" key="1">
    <source>
        <dbReference type="ARBA" id="ARBA00005417"/>
    </source>
</evidence>